<dbReference type="Gene3D" id="3.40.50.720">
    <property type="entry name" value="NAD(P)-binding Rossmann-like Domain"/>
    <property type="match status" value="1"/>
</dbReference>
<keyword evidence="1" id="KW-0560">Oxidoreductase</keyword>
<sequence length="365" mass="38474">MAMVGGGAGSFIGPVHRMAAQLDRQIVLVAGAFSHDPDRSAATGRSLGLEDDRIHSDWRAMLAAEAAREDGAELVAIATPNHLHLPIALASLAAGFHVVSDKPATATLAEALELRDAVSATDRIYTLTYTYTGYPMIRRAREMVANGALGDIRKIVVDYPQGWLAEPIETEGNKQAAWRADPSQAGVGGCIGDIGVHAFNLAEYVSGAKVAAFVADLAAVVPGRLLDDDSNLLLRFDNGARGALLASQIATGERNNLTLRVYGSKAGMVWSHETATSLTINYLNGETRILHDGADGRSRLPAGHPEGFIEAFANIYRDTAAAIRGAPGIVDALVPGIAAGVRSMRFVERAVASSAARAGWTNLED</sequence>
<dbReference type="SUPFAM" id="SSF55347">
    <property type="entry name" value="Glyceraldehyde-3-phosphate dehydrogenase-like, C-terminal domain"/>
    <property type="match status" value="1"/>
</dbReference>
<feature type="domain" description="GFO/IDH/MocA-like oxidoreductase" evidence="3">
    <location>
        <begin position="137"/>
        <end position="267"/>
    </location>
</feature>
<dbReference type="SUPFAM" id="SSF51735">
    <property type="entry name" value="NAD(P)-binding Rossmann-fold domains"/>
    <property type="match status" value="1"/>
</dbReference>
<feature type="domain" description="Gfo/Idh/MocA-like oxidoreductase N-terminal" evidence="2">
    <location>
        <begin position="2"/>
        <end position="127"/>
    </location>
</feature>
<dbReference type="RefSeq" id="WP_197486342.1">
    <property type="nucleotide sequence ID" value="NZ_JBHSFZ010000008.1"/>
</dbReference>
<dbReference type="Pfam" id="PF22725">
    <property type="entry name" value="GFO_IDH_MocA_C3"/>
    <property type="match status" value="1"/>
</dbReference>
<comment type="caution">
    <text evidence="4">The sequence shown here is derived from an EMBL/GenBank/DDBJ whole genome shotgun (WGS) entry which is preliminary data.</text>
</comment>
<accession>A0ABV9EZ20</accession>
<dbReference type="EMBL" id="JBHSFZ010000008">
    <property type="protein sequence ID" value="MFC4593950.1"/>
    <property type="molecule type" value="Genomic_DNA"/>
</dbReference>
<dbReference type="InterPro" id="IPR050463">
    <property type="entry name" value="Gfo/Idh/MocA_oxidrdct_glycsds"/>
</dbReference>
<dbReference type="PANTHER" id="PTHR43818:SF11">
    <property type="entry name" value="BCDNA.GH03377"/>
    <property type="match status" value="1"/>
</dbReference>
<name>A0ABV9EZ20_9SPHN</name>
<dbReference type="InterPro" id="IPR036291">
    <property type="entry name" value="NAD(P)-bd_dom_sf"/>
</dbReference>
<dbReference type="Gene3D" id="3.30.360.10">
    <property type="entry name" value="Dihydrodipicolinate Reductase, domain 2"/>
    <property type="match status" value="1"/>
</dbReference>
<evidence type="ECO:0000313" key="4">
    <source>
        <dbReference type="EMBL" id="MFC4593950.1"/>
    </source>
</evidence>
<reference evidence="5" key="1">
    <citation type="journal article" date="2019" name="Int. J. Syst. Evol. Microbiol.">
        <title>The Global Catalogue of Microorganisms (GCM) 10K type strain sequencing project: providing services to taxonomists for standard genome sequencing and annotation.</title>
        <authorList>
            <consortium name="The Broad Institute Genomics Platform"/>
            <consortium name="The Broad Institute Genome Sequencing Center for Infectious Disease"/>
            <person name="Wu L."/>
            <person name="Ma J."/>
        </authorList>
    </citation>
    <scope>NUCLEOTIDE SEQUENCE [LARGE SCALE GENOMIC DNA]</scope>
    <source>
        <strain evidence="5">NBRC 103632</strain>
    </source>
</reference>
<dbReference type="PANTHER" id="PTHR43818">
    <property type="entry name" value="BCDNA.GH03377"/>
    <property type="match status" value="1"/>
</dbReference>
<gene>
    <name evidence="4" type="ORF">ACFO3E_07055</name>
</gene>
<dbReference type="InterPro" id="IPR055170">
    <property type="entry name" value="GFO_IDH_MocA-like_dom"/>
</dbReference>
<evidence type="ECO:0000256" key="1">
    <source>
        <dbReference type="ARBA" id="ARBA00023002"/>
    </source>
</evidence>
<protein>
    <submittedName>
        <fullName evidence="4">Gfo/Idh/MocA family protein</fullName>
    </submittedName>
</protein>
<dbReference type="InterPro" id="IPR000683">
    <property type="entry name" value="Gfo/Idh/MocA-like_OxRdtase_N"/>
</dbReference>
<evidence type="ECO:0000259" key="2">
    <source>
        <dbReference type="Pfam" id="PF01408"/>
    </source>
</evidence>
<keyword evidence="5" id="KW-1185">Reference proteome</keyword>
<proteinExistence type="predicted"/>
<dbReference type="Pfam" id="PF01408">
    <property type="entry name" value="GFO_IDH_MocA"/>
    <property type="match status" value="1"/>
</dbReference>
<evidence type="ECO:0000259" key="3">
    <source>
        <dbReference type="Pfam" id="PF22725"/>
    </source>
</evidence>
<dbReference type="Proteomes" id="UP001595957">
    <property type="component" value="Unassembled WGS sequence"/>
</dbReference>
<evidence type="ECO:0000313" key="5">
    <source>
        <dbReference type="Proteomes" id="UP001595957"/>
    </source>
</evidence>
<organism evidence="4 5">
    <name type="scientific">Sphingobium tyrosinilyticum</name>
    <dbReference type="NCBI Taxonomy" id="2715436"/>
    <lineage>
        <taxon>Bacteria</taxon>
        <taxon>Pseudomonadati</taxon>
        <taxon>Pseudomonadota</taxon>
        <taxon>Alphaproteobacteria</taxon>
        <taxon>Sphingomonadales</taxon>
        <taxon>Sphingomonadaceae</taxon>
        <taxon>Sphingobium</taxon>
    </lineage>
</organism>